<evidence type="ECO:0000256" key="5">
    <source>
        <dbReference type="ARBA" id="ARBA00023002"/>
    </source>
</evidence>
<dbReference type="AlphaFoldDB" id="A0A9P6AIY6"/>
<evidence type="ECO:0000256" key="7">
    <source>
        <dbReference type="ARBA" id="ARBA00023033"/>
    </source>
</evidence>
<comment type="similarity">
    <text evidence="2 9">Belongs to the cytochrome P450 family.</text>
</comment>
<comment type="caution">
    <text evidence="10">The sequence shown here is derived from an EMBL/GenBank/DDBJ whole genome shotgun (WGS) entry which is preliminary data.</text>
</comment>
<organism evidence="10 11">
    <name type="scientific">Hydnum rufescens UP504</name>
    <dbReference type="NCBI Taxonomy" id="1448309"/>
    <lineage>
        <taxon>Eukaryota</taxon>
        <taxon>Fungi</taxon>
        <taxon>Dikarya</taxon>
        <taxon>Basidiomycota</taxon>
        <taxon>Agaricomycotina</taxon>
        <taxon>Agaricomycetes</taxon>
        <taxon>Cantharellales</taxon>
        <taxon>Hydnaceae</taxon>
        <taxon>Hydnum</taxon>
    </lineage>
</organism>
<dbReference type="PANTHER" id="PTHR24287:SF1">
    <property type="entry name" value="P450, PUTATIVE (EUROFUNG)-RELATED"/>
    <property type="match status" value="1"/>
</dbReference>
<dbReference type="SUPFAM" id="SSF48264">
    <property type="entry name" value="Cytochrome P450"/>
    <property type="match status" value="1"/>
</dbReference>
<evidence type="ECO:0008006" key="12">
    <source>
        <dbReference type="Google" id="ProtNLM"/>
    </source>
</evidence>
<accession>A0A9P6AIY6</accession>
<keyword evidence="4 8" id="KW-0479">Metal-binding</keyword>
<protein>
    <recommendedName>
        <fullName evidence="12">Cytochrome P450</fullName>
    </recommendedName>
</protein>
<dbReference type="PANTHER" id="PTHR24287">
    <property type="entry name" value="P450, PUTATIVE (EUROFUNG)-RELATED"/>
    <property type="match status" value="1"/>
</dbReference>
<evidence type="ECO:0000313" key="11">
    <source>
        <dbReference type="Proteomes" id="UP000886523"/>
    </source>
</evidence>
<dbReference type="EMBL" id="MU129120">
    <property type="protein sequence ID" value="KAF9506189.1"/>
    <property type="molecule type" value="Genomic_DNA"/>
</dbReference>
<dbReference type="GO" id="GO:0004497">
    <property type="term" value="F:monooxygenase activity"/>
    <property type="evidence" value="ECO:0007669"/>
    <property type="project" value="UniProtKB-KW"/>
</dbReference>
<keyword evidence="6 8" id="KW-0408">Iron</keyword>
<dbReference type="Gene3D" id="1.10.630.10">
    <property type="entry name" value="Cytochrome P450"/>
    <property type="match status" value="1"/>
</dbReference>
<dbReference type="InterPro" id="IPR036396">
    <property type="entry name" value="Cyt_P450_sf"/>
</dbReference>
<gene>
    <name evidence="10" type="ORF">BS47DRAFT_1305586</name>
</gene>
<dbReference type="PROSITE" id="PS00086">
    <property type="entry name" value="CYTOCHROME_P450"/>
    <property type="match status" value="1"/>
</dbReference>
<dbReference type="InterPro" id="IPR001128">
    <property type="entry name" value="Cyt_P450"/>
</dbReference>
<evidence type="ECO:0000256" key="1">
    <source>
        <dbReference type="ARBA" id="ARBA00001971"/>
    </source>
</evidence>
<proteinExistence type="inferred from homology"/>
<evidence type="ECO:0000256" key="3">
    <source>
        <dbReference type="ARBA" id="ARBA00022617"/>
    </source>
</evidence>
<keyword evidence="11" id="KW-1185">Reference proteome</keyword>
<evidence type="ECO:0000313" key="10">
    <source>
        <dbReference type="EMBL" id="KAF9506189.1"/>
    </source>
</evidence>
<name>A0A9P6AIY6_9AGAM</name>
<dbReference type="InterPro" id="IPR002401">
    <property type="entry name" value="Cyt_P450_E_grp-I"/>
</dbReference>
<evidence type="ECO:0000256" key="6">
    <source>
        <dbReference type="ARBA" id="ARBA00023004"/>
    </source>
</evidence>
<evidence type="ECO:0000256" key="8">
    <source>
        <dbReference type="PIRSR" id="PIRSR602401-1"/>
    </source>
</evidence>
<dbReference type="InterPro" id="IPR047146">
    <property type="entry name" value="Cyt_P450_E_CYP52_fungi"/>
</dbReference>
<dbReference type="Pfam" id="PF00067">
    <property type="entry name" value="p450"/>
    <property type="match status" value="2"/>
</dbReference>
<sequence length="571" mass="65013">MFGDYRLEFVADICRILIPSLLLGRGLVALLSPIALPQTLLYLAALVAVITSRIQLVRLYQRRDAARRGAVFAPEVKGRWPGNLDLFLEFGQSFYKDYLLEFQDSLFDELQSDTINARLLWRDLIITRDHNVVKTVLATGFPDFEKGPKTKMRLFSLFGNGIFNSDGEQWKAHRALTRPFFARERVRDFEHFDHYSNKVIDLFRARALSGESIDVQDVFGRFTLDAAGGFLFGTKKLNTLDDPLPEPGKAALGPKGSLTAGDYGDFVNAFEQIQSLVARRTRRIWLWPLYEFFGDSTTPYNKTIDEWVCAFLCRAPDRRALEAKKQRGDKKMDADDGSLIDHLADSTSNVTLIREEVCIFRWSRRKSQLITAALLTFTLYLLSQHPEVTQKLRAEIIEVVPEGAPTFDHVRGMRYWEASVRPSVLPSAPGCKPIYMPGPGVNLMYFDFLIQRRKDLWGADADEFSPERWIDPERLKIMTSDPFKFIPFNAGPRICLGQNFAYNEASFIMVRILQVFDGFELRQDDAPAGSTPPASWKHRGGRASIEKAWPLSAVTLYSKGGMWIRMHPANN</sequence>
<reference evidence="10" key="1">
    <citation type="journal article" date="2020" name="Nat. Commun.">
        <title>Large-scale genome sequencing of mycorrhizal fungi provides insights into the early evolution of symbiotic traits.</title>
        <authorList>
            <person name="Miyauchi S."/>
            <person name="Kiss E."/>
            <person name="Kuo A."/>
            <person name="Drula E."/>
            <person name="Kohler A."/>
            <person name="Sanchez-Garcia M."/>
            <person name="Morin E."/>
            <person name="Andreopoulos B."/>
            <person name="Barry K.W."/>
            <person name="Bonito G."/>
            <person name="Buee M."/>
            <person name="Carver A."/>
            <person name="Chen C."/>
            <person name="Cichocki N."/>
            <person name="Clum A."/>
            <person name="Culley D."/>
            <person name="Crous P.W."/>
            <person name="Fauchery L."/>
            <person name="Girlanda M."/>
            <person name="Hayes R.D."/>
            <person name="Keri Z."/>
            <person name="LaButti K."/>
            <person name="Lipzen A."/>
            <person name="Lombard V."/>
            <person name="Magnuson J."/>
            <person name="Maillard F."/>
            <person name="Murat C."/>
            <person name="Nolan M."/>
            <person name="Ohm R.A."/>
            <person name="Pangilinan J."/>
            <person name="Pereira M.F."/>
            <person name="Perotto S."/>
            <person name="Peter M."/>
            <person name="Pfister S."/>
            <person name="Riley R."/>
            <person name="Sitrit Y."/>
            <person name="Stielow J.B."/>
            <person name="Szollosi G."/>
            <person name="Zifcakova L."/>
            <person name="Stursova M."/>
            <person name="Spatafora J.W."/>
            <person name="Tedersoo L."/>
            <person name="Vaario L.M."/>
            <person name="Yamada A."/>
            <person name="Yan M."/>
            <person name="Wang P."/>
            <person name="Xu J."/>
            <person name="Bruns T."/>
            <person name="Baldrian P."/>
            <person name="Vilgalys R."/>
            <person name="Dunand C."/>
            <person name="Henrissat B."/>
            <person name="Grigoriev I.V."/>
            <person name="Hibbett D."/>
            <person name="Nagy L.G."/>
            <person name="Martin F.M."/>
        </authorList>
    </citation>
    <scope>NUCLEOTIDE SEQUENCE</scope>
    <source>
        <strain evidence="10">UP504</strain>
    </source>
</reference>
<comment type="cofactor">
    <cofactor evidence="1 8">
        <name>heme</name>
        <dbReference type="ChEBI" id="CHEBI:30413"/>
    </cofactor>
</comment>
<keyword evidence="5 9" id="KW-0560">Oxidoreductase</keyword>
<dbReference type="OrthoDB" id="1470350at2759"/>
<dbReference type="InterPro" id="IPR017972">
    <property type="entry name" value="Cyt_P450_CS"/>
</dbReference>
<dbReference type="GO" id="GO:0016705">
    <property type="term" value="F:oxidoreductase activity, acting on paired donors, with incorporation or reduction of molecular oxygen"/>
    <property type="evidence" value="ECO:0007669"/>
    <property type="project" value="InterPro"/>
</dbReference>
<dbReference type="PRINTS" id="PR00463">
    <property type="entry name" value="EP450I"/>
</dbReference>
<dbReference type="Proteomes" id="UP000886523">
    <property type="component" value="Unassembled WGS sequence"/>
</dbReference>
<dbReference type="GO" id="GO:0020037">
    <property type="term" value="F:heme binding"/>
    <property type="evidence" value="ECO:0007669"/>
    <property type="project" value="InterPro"/>
</dbReference>
<keyword evidence="7 9" id="KW-0503">Monooxygenase</keyword>
<evidence type="ECO:0000256" key="2">
    <source>
        <dbReference type="ARBA" id="ARBA00010617"/>
    </source>
</evidence>
<feature type="binding site" description="axial binding residue" evidence="8">
    <location>
        <position position="495"/>
    </location>
    <ligand>
        <name>heme</name>
        <dbReference type="ChEBI" id="CHEBI:30413"/>
    </ligand>
    <ligandPart>
        <name>Fe</name>
        <dbReference type="ChEBI" id="CHEBI:18248"/>
    </ligandPart>
</feature>
<evidence type="ECO:0000256" key="9">
    <source>
        <dbReference type="RuleBase" id="RU000461"/>
    </source>
</evidence>
<keyword evidence="3 8" id="KW-0349">Heme</keyword>
<dbReference type="GO" id="GO:0005506">
    <property type="term" value="F:iron ion binding"/>
    <property type="evidence" value="ECO:0007669"/>
    <property type="project" value="InterPro"/>
</dbReference>
<evidence type="ECO:0000256" key="4">
    <source>
        <dbReference type="ARBA" id="ARBA00022723"/>
    </source>
</evidence>